<gene>
    <name evidence="1" type="ORF">QLQ22_12650</name>
</gene>
<name>A0ACD4R560_9BACI</name>
<dbReference type="Proteomes" id="UP001226091">
    <property type="component" value="Chromosome"/>
</dbReference>
<dbReference type="EMBL" id="CP126116">
    <property type="protein sequence ID" value="WHZ55584.1"/>
    <property type="molecule type" value="Genomic_DNA"/>
</dbReference>
<organism evidence="1 2">
    <name type="scientific">Metabacillus hrfriensis</name>
    <dbReference type="NCBI Taxonomy" id="3048891"/>
    <lineage>
        <taxon>Bacteria</taxon>
        <taxon>Bacillati</taxon>
        <taxon>Bacillota</taxon>
        <taxon>Bacilli</taxon>
        <taxon>Bacillales</taxon>
        <taxon>Bacillaceae</taxon>
        <taxon>Metabacillus</taxon>
    </lineage>
</organism>
<proteinExistence type="predicted"/>
<accession>A0ACD4R560</accession>
<reference evidence="2" key="1">
    <citation type="journal article" date="2025" name="Aquaculture">
        <title>Assessment of the bioflocculant production and safety properties of Metabacillus hrfriensis sp. nov. based on phenotypic and whole-genome sequencing analysis.</title>
        <authorList>
            <person name="Zhang R."/>
            <person name="Zhao Z."/>
            <person name="Luo L."/>
            <person name="Wang S."/>
            <person name="Guo K."/>
            <person name="Xu W."/>
        </authorList>
    </citation>
    <scope>NUCLEOTIDE SEQUENCE [LARGE SCALE GENOMIC DNA]</scope>
    <source>
        <strain evidence="2">CT-WN-B3</strain>
    </source>
</reference>
<protein>
    <submittedName>
        <fullName evidence="1">Molybdopterin-dependent oxidoreductase</fullName>
    </submittedName>
</protein>
<evidence type="ECO:0000313" key="2">
    <source>
        <dbReference type="Proteomes" id="UP001226091"/>
    </source>
</evidence>
<keyword evidence="2" id="KW-1185">Reference proteome</keyword>
<evidence type="ECO:0000313" key="1">
    <source>
        <dbReference type="EMBL" id="WHZ55584.1"/>
    </source>
</evidence>
<sequence>MPIAKNNSVNIHYRTCPLCEATCGLEIHTQGEEVVHIKGDKLDPLSRGYLCPKGYSLKELHSDPDRISKPMMRHGQEWKEVSWEKAFTEISNRLRSIIKKHGRDSVGVYLGNPSVHNLSGPLYTPIFLRSLGSKNIFSASTLDQIPKQLSSEIMFGNEANLPIPDIDHTDYLLMIGANPLASNGSLMTAPNMRGRLKALQKRGGKLIVIDPVRTITAKQADEHHFIRPGTDALFLFGMIFTLFDEDLVNTGKLTDLINGADDLKMASQDFTPEAVSSFCGIPSETIRQLARDLAASSKAIVYGRMGTCTQAFGTMNSWLIDAINVLTGNLDREGGVMFPKPATRRALSGKARKIRYDRYKSRIRNLPEVLNELPASCLAEELETPGSGQIKAFISIAGNPALSAPNSSRIQHALEKTEFMVSIDCYLNETTRHAHVLLPIPTPLERSHYDLIFSGFAIRNIAHFSSKVFDLPAEKKDEWEILLHLAAAVSEQTIDGDPVKALDDMSLQQLIKHEIRNPNSPIFEEGCSKIMGMLIDRRGPERLLDFYLRVGPYGEHFGKNPDGLSLSKLQAHPHGIDLGALQPRIQEILQTLSGKIELAAPLLIEDVKRLRKMMKESKPDTLLLVGRRDLRSNNSWMHNLPVLVKGENRCTLWVHSVDAGQLKLLKGDKAIVKSRTGKVEVIVHVTEDIMPGTVSLPHGWGHSLTGTRLQTASKHAGVNVNLLTDEQVIDKLSGNAVLNGVPVMIEKKD</sequence>